<dbReference type="OrthoDB" id="218695at2"/>
<protein>
    <submittedName>
        <fullName evidence="3">Uncharacterized protein</fullName>
    </submittedName>
</protein>
<dbReference type="InterPro" id="IPR001680">
    <property type="entry name" value="WD40_rpt"/>
</dbReference>
<dbReference type="PROSITE" id="PS00678">
    <property type="entry name" value="WD_REPEATS_1"/>
    <property type="match status" value="1"/>
</dbReference>
<keyword evidence="2" id="KW-0677">Repeat</keyword>
<evidence type="ECO:0000313" key="4">
    <source>
        <dbReference type="Proteomes" id="UP000176101"/>
    </source>
</evidence>
<evidence type="ECO:0000256" key="1">
    <source>
        <dbReference type="ARBA" id="ARBA00022574"/>
    </source>
</evidence>
<dbReference type="InterPro" id="IPR036322">
    <property type="entry name" value="WD40_repeat_dom_sf"/>
</dbReference>
<keyword evidence="4" id="KW-1185">Reference proteome</keyword>
<dbReference type="EMBL" id="LJGU01000112">
    <property type="protein sequence ID" value="OEV04771.1"/>
    <property type="molecule type" value="Genomic_DNA"/>
</dbReference>
<dbReference type="STRING" id="1075402.AN216_05725"/>
<dbReference type="Proteomes" id="UP000176101">
    <property type="component" value="Unassembled WGS sequence"/>
</dbReference>
<sequence>MVEVGGAVLVVCADGVGDDEPIQDTNTGHDGRVLTMDTITIGDRPLAVSGSDDETVRVRGVVGGAAVGCSLLRAGVLSRWCVPRCSEGRPVVLSAGRDGWIRLWDLAALPR</sequence>
<gene>
    <name evidence="3" type="ORF">AN216_05725</name>
</gene>
<dbReference type="InterPro" id="IPR019775">
    <property type="entry name" value="WD40_repeat_CS"/>
</dbReference>
<keyword evidence="1" id="KW-0853">WD repeat</keyword>
<name>A0A1E7KLT3_9ACTN</name>
<dbReference type="AlphaFoldDB" id="A0A1E7KLT3"/>
<evidence type="ECO:0000313" key="3">
    <source>
        <dbReference type="EMBL" id="OEV04771.1"/>
    </source>
</evidence>
<dbReference type="InterPro" id="IPR015943">
    <property type="entry name" value="WD40/YVTN_repeat-like_dom_sf"/>
</dbReference>
<dbReference type="RefSeq" id="WP_070195491.1">
    <property type="nucleotide sequence ID" value="NZ_LJGU01000112.1"/>
</dbReference>
<reference evidence="3 4" key="1">
    <citation type="journal article" date="2016" name="Front. Microbiol.">
        <title>Comparative Genomics Analysis of Streptomyces Species Reveals Their Adaptation to the Marine Environment and Their Diversity at the Genomic Level.</title>
        <authorList>
            <person name="Tian X."/>
            <person name="Zhang Z."/>
            <person name="Yang T."/>
            <person name="Chen M."/>
            <person name="Li J."/>
            <person name="Chen F."/>
            <person name="Yang J."/>
            <person name="Li W."/>
            <person name="Zhang B."/>
            <person name="Zhang Z."/>
            <person name="Wu J."/>
            <person name="Zhang C."/>
            <person name="Long L."/>
            <person name="Xiao J."/>
        </authorList>
    </citation>
    <scope>NUCLEOTIDE SEQUENCE [LARGE SCALE GENOMIC DNA]</scope>
    <source>
        <strain evidence="3 4">SCSIO 02100</strain>
    </source>
</reference>
<evidence type="ECO:0000256" key="2">
    <source>
        <dbReference type="ARBA" id="ARBA00022737"/>
    </source>
</evidence>
<dbReference type="Pfam" id="PF00400">
    <property type="entry name" value="WD40"/>
    <property type="match status" value="2"/>
</dbReference>
<accession>A0A1E7KLT3</accession>
<dbReference type="SUPFAM" id="SSF50978">
    <property type="entry name" value="WD40 repeat-like"/>
    <property type="match status" value="1"/>
</dbReference>
<comment type="caution">
    <text evidence="3">The sequence shown here is derived from an EMBL/GenBank/DDBJ whole genome shotgun (WGS) entry which is preliminary data.</text>
</comment>
<organism evidence="3 4">
    <name type="scientific">Streptomyces oceani</name>
    <dbReference type="NCBI Taxonomy" id="1075402"/>
    <lineage>
        <taxon>Bacteria</taxon>
        <taxon>Bacillati</taxon>
        <taxon>Actinomycetota</taxon>
        <taxon>Actinomycetes</taxon>
        <taxon>Kitasatosporales</taxon>
        <taxon>Streptomycetaceae</taxon>
        <taxon>Streptomyces</taxon>
    </lineage>
</organism>
<dbReference type="Gene3D" id="2.130.10.10">
    <property type="entry name" value="YVTN repeat-like/Quinoprotein amine dehydrogenase"/>
    <property type="match status" value="1"/>
</dbReference>
<proteinExistence type="predicted"/>